<dbReference type="PANTHER" id="PTHR43204:SF1">
    <property type="entry name" value="ABC TRANSPORTER I FAMILY MEMBER 6, CHLOROPLASTIC"/>
    <property type="match status" value="1"/>
</dbReference>
<organism evidence="5 6">
    <name type="scientific">Candidatus Magasanikbacteria bacterium GW2011_GWA2_56_11</name>
    <dbReference type="NCBI Taxonomy" id="1619044"/>
    <lineage>
        <taxon>Bacteria</taxon>
        <taxon>Candidatus Magasanikiibacteriota</taxon>
    </lineage>
</organism>
<comment type="similarity">
    <text evidence="1">Belongs to the ABC transporter superfamily. Ycf16 family.</text>
</comment>
<dbReference type="Gene3D" id="3.40.50.300">
    <property type="entry name" value="P-loop containing nucleotide triphosphate hydrolases"/>
    <property type="match status" value="1"/>
</dbReference>
<dbReference type="Proteomes" id="UP000033870">
    <property type="component" value="Unassembled WGS sequence"/>
</dbReference>
<name>A0A0G1YH19_9BACT</name>
<evidence type="ECO:0000256" key="1">
    <source>
        <dbReference type="ARBA" id="ARBA00006216"/>
    </source>
</evidence>
<evidence type="ECO:0000256" key="3">
    <source>
        <dbReference type="ARBA" id="ARBA00022840"/>
    </source>
</evidence>
<dbReference type="InterPro" id="IPR003593">
    <property type="entry name" value="AAA+_ATPase"/>
</dbReference>
<dbReference type="PROSITE" id="PS00211">
    <property type="entry name" value="ABC_TRANSPORTER_1"/>
    <property type="match status" value="1"/>
</dbReference>
<dbReference type="InterPro" id="IPR010230">
    <property type="entry name" value="FeS-cluster_ATPase_SufC"/>
</dbReference>
<accession>A0A0G1YH19</accession>
<dbReference type="PATRIC" id="fig|1619044.3.peg.544"/>
<keyword evidence="2" id="KW-0547">Nucleotide-binding</keyword>
<keyword evidence="3" id="KW-0067">ATP-binding</keyword>
<dbReference type="Pfam" id="PF00005">
    <property type="entry name" value="ABC_tran"/>
    <property type="match status" value="1"/>
</dbReference>
<evidence type="ECO:0000259" key="4">
    <source>
        <dbReference type="PROSITE" id="PS50893"/>
    </source>
</evidence>
<gene>
    <name evidence="5" type="ORF">UY92_C0006G0102</name>
</gene>
<dbReference type="STRING" id="1619044.UY92_C0006G0102"/>
<evidence type="ECO:0000313" key="6">
    <source>
        <dbReference type="Proteomes" id="UP000033870"/>
    </source>
</evidence>
<dbReference type="SUPFAM" id="SSF52540">
    <property type="entry name" value="P-loop containing nucleoside triphosphate hydrolases"/>
    <property type="match status" value="1"/>
</dbReference>
<protein>
    <submittedName>
        <fullName evidence="5">FeS assembly ATPase SufC</fullName>
    </submittedName>
</protein>
<comment type="caution">
    <text evidence="5">The sequence shown here is derived from an EMBL/GenBank/DDBJ whole genome shotgun (WGS) entry which is preliminary data.</text>
</comment>
<dbReference type="SMART" id="SM00382">
    <property type="entry name" value="AAA"/>
    <property type="match status" value="1"/>
</dbReference>
<dbReference type="InterPro" id="IPR027417">
    <property type="entry name" value="P-loop_NTPase"/>
</dbReference>
<dbReference type="PROSITE" id="PS50893">
    <property type="entry name" value="ABC_TRANSPORTER_2"/>
    <property type="match status" value="1"/>
</dbReference>
<dbReference type="NCBIfam" id="TIGR01978">
    <property type="entry name" value="sufC"/>
    <property type="match status" value="1"/>
</dbReference>
<sequence length="241" mass="26293">MSLKIKNLHISVGDKPIVKGVTLTIKPGEVHAIMGPNGSGKSTLANAIMGHPKYRITAGEIELDGADITAAKPEARARGGLFLSEQYPPEIAGVSTEHFLRLSANSLTGANRQPLEFHQELQAKMRTLGIDPEFARRSINVGFSGGEKKRAEILQLLVLNPKYAILDETDSGLDVDALRIVAEGINRYRSPERGILLITHYNRILEFVLPDVVHAMSRGVLVRSGGPELAREIETLGYQDL</sequence>
<dbReference type="PANTHER" id="PTHR43204">
    <property type="entry name" value="ABC TRANSPORTER I FAMILY MEMBER 6, CHLOROPLASTIC"/>
    <property type="match status" value="1"/>
</dbReference>
<dbReference type="EMBL" id="LCRX01000006">
    <property type="protein sequence ID" value="KKW42541.1"/>
    <property type="molecule type" value="Genomic_DNA"/>
</dbReference>
<proteinExistence type="inferred from homology"/>
<dbReference type="CDD" id="cd03217">
    <property type="entry name" value="ABC_FeS_Assembly"/>
    <property type="match status" value="1"/>
</dbReference>
<reference evidence="5 6" key="1">
    <citation type="journal article" date="2015" name="Nature">
        <title>rRNA introns, odd ribosomes, and small enigmatic genomes across a large radiation of phyla.</title>
        <authorList>
            <person name="Brown C.T."/>
            <person name="Hug L.A."/>
            <person name="Thomas B.C."/>
            <person name="Sharon I."/>
            <person name="Castelle C.J."/>
            <person name="Singh A."/>
            <person name="Wilkins M.J."/>
            <person name="Williams K.H."/>
            <person name="Banfield J.F."/>
        </authorList>
    </citation>
    <scope>NUCLEOTIDE SEQUENCE [LARGE SCALE GENOMIC DNA]</scope>
</reference>
<evidence type="ECO:0000256" key="2">
    <source>
        <dbReference type="ARBA" id="ARBA00022741"/>
    </source>
</evidence>
<dbReference type="GO" id="GO:0016887">
    <property type="term" value="F:ATP hydrolysis activity"/>
    <property type="evidence" value="ECO:0007669"/>
    <property type="project" value="InterPro"/>
</dbReference>
<dbReference type="InterPro" id="IPR017871">
    <property type="entry name" value="ABC_transporter-like_CS"/>
</dbReference>
<evidence type="ECO:0000313" key="5">
    <source>
        <dbReference type="EMBL" id="KKW42541.1"/>
    </source>
</evidence>
<feature type="domain" description="ABC transporter" evidence="4">
    <location>
        <begin position="3"/>
        <end position="241"/>
    </location>
</feature>
<dbReference type="InterPro" id="IPR003439">
    <property type="entry name" value="ABC_transporter-like_ATP-bd"/>
</dbReference>
<dbReference type="AlphaFoldDB" id="A0A0G1YH19"/>
<dbReference type="GO" id="GO:0005524">
    <property type="term" value="F:ATP binding"/>
    <property type="evidence" value="ECO:0007669"/>
    <property type="project" value="UniProtKB-KW"/>
</dbReference>